<dbReference type="AlphaFoldDB" id="A0A0H5PZS2"/>
<dbReference type="EMBL" id="LN853112">
    <property type="protein sequence ID" value="CRY95083.1"/>
    <property type="molecule type" value="Genomic_DNA"/>
</dbReference>
<keyword evidence="2" id="KW-0614">Plasmid</keyword>
<protein>
    <recommendedName>
        <fullName evidence="3">Mobilization protein</fullName>
    </recommendedName>
</protein>
<geneLocation type="plasmid" evidence="2">
    <name>pRGRH0471</name>
</geneLocation>
<organism evidence="2">
    <name type="scientific">uncultured prokaryote</name>
    <dbReference type="NCBI Taxonomy" id="198431"/>
    <lineage>
        <taxon>unclassified sequences</taxon>
        <taxon>environmental samples</taxon>
    </lineage>
</organism>
<keyword evidence="1" id="KW-0175">Coiled coil</keyword>
<evidence type="ECO:0008006" key="3">
    <source>
        <dbReference type="Google" id="ProtNLM"/>
    </source>
</evidence>
<sequence>MAKTSINVRPCNIGSAERHNLRSKELDYIRPELSHRNEQWSEMRIADVLEDIREKYRQHTGQSMQKKATPIREGVVVIEDGTTLRQLQDFAGRLEERFGIHTFQIYTHKDEGASVWDGNAETWKPNYHAHMIFDWTDGETGRTRKLNKQDMAEMQTILAECLGMERGISSDRKHLSAIQYKNMVEAEKAAQIEKECRQMEDERNAIEDEVKLAGQKLEDTQKKLKETAAEIKVEKLKGAAADTGTALLKAGTTVIDATASLFNSGKVKRQEQEIAELKRENYELEMKSQNLQSNLRTANAQNEREREATRRAVRTGEERLKPITNLFPCMENAKENIEELREMGVRDNDIRLLLTGKEITYSGFLYDRERRKKHQVNDVKINIAKSKAGNTTIWLNKIHFKEFFKQLWQKVQKALGIDKGMGFHL</sequence>
<proteinExistence type="predicted"/>
<accession>A0A0H5PZS2</accession>
<reference evidence="2" key="2">
    <citation type="submission" date="2015-07" db="EMBL/GenBank/DDBJ databases">
        <title>Plasmids, circular viruses and viroids from rat gut.</title>
        <authorList>
            <person name="Jorgensen T.J."/>
            <person name="Hansen M.A."/>
            <person name="Xu Z."/>
            <person name="Tabak M.A."/>
            <person name="Sorensen S.J."/>
            <person name="Hansen L.H."/>
        </authorList>
    </citation>
    <scope>NUCLEOTIDE SEQUENCE</scope>
    <source>
        <plasmid evidence="2">pRGRH0471</plasmid>
    </source>
</reference>
<feature type="coiled-coil region" evidence="1">
    <location>
        <begin position="182"/>
        <end position="237"/>
    </location>
</feature>
<reference evidence="2" key="1">
    <citation type="submission" date="2015-06" db="EMBL/GenBank/DDBJ databases">
        <authorList>
            <person name="Joergensen T."/>
        </authorList>
    </citation>
    <scope>NUCLEOTIDE SEQUENCE</scope>
    <source>
        <plasmid evidence="2">pRGRH0471</plasmid>
    </source>
</reference>
<evidence type="ECO:0000256" key="1">
    <source>
        <dbReference type="SAM" id="Coils"/>
    </source>
</evidence>
<name>A0A0H5PZS2_9ZZZZ</name>
<feature type="coiled-coil region" evidence="1">
    <location>
        <begin position="267"/>
        <end position="308"/>
    </location>
</feature>
<evidence type="ECO:0000313" key="2">
    <source>
        <dbReference type="EMBL" id="CRY95083.1"/>
    </source>
</evidence>